<proteinExistence type="predicted"/>
<reference evidence="1 2" key="1">
    <citation type="journal article" date="2018" name="Front. Plant Sci.">
        <title>Red Clover (Trifolium pratense) and Zigzag Clover (T. medium) - A Picture of Genomic Similarities and Differences.</title>
        <authorList>
            <person name="Dluhosova J."/>
            <person name="Istvanek J."/>
            <person name="Nedelnik J."/>
            <person name="Repkova J."/>
        </authorList>
    </citation>
    <scope>NUCLEOTIDE SEQUENCE [LARGE SCALE GENOMIC DNA]</scope>
    <source>
        <strain evidence="2">cv. 10/8</strain>
        <tissue evidence="1">Leaf</tissue>
    </source>
</reference>
<accession>A0A392QSP1</accession>
<organism evidence="1 2">
    <name type="scientific">Trifolium medium</name>
    <dbReference type="NCBI Taxonomy" id="97028"/>
    <lineage>
        <taxon>Eukaryota</taxon>
        <taxon>Viridiplantae</taxon>
        <taxon>Streptophyta</taxon>
        <taxon>Embryophyta</taxon>
        <taxon>Tracheophyta</taxon>
        <taxon>Spermatophyta</taxon>
        <taxon>Magnoliopsida</taxon>
        <taxon>eudicotyledons</taxon>
        <taxon>Gunneridae</taxon>
        <taxon>Pentapetalae</taxon>
        <taxon>rosids</taxon>
        <taxon>fabids</taxon>
        <taxon>Fabales</taxon>
        <taxon>Fabaceae</taxon>
        <taxon>Papilionoideae</taxon>
        <taxon>50 kb inversion clade</taxon>
        <taxon>NPAAA clade</taxon>
        <taxon>Hologalegina</taxon>
        <taxon>IRL clade</taxon>
        <taxon>Trifolieae</taxon>
        <taxon>Trifolium</taxon>
    </lineage>
</organism>
<protein>
    <submittedName>
        <fullName evidence="1">Uncharacterized protein</fullName>
    </submittedName>
</protein>
<evidence type="ECO:0000313" key="1">
    <source>
        <dbReference type="EMBL" id="MCI26546.1"/>
    </source>
</evidence>
<comment type="caution">
    <text evidence="1">The sequence shown here is derived from an EMBL/GenBank/DDBJ whole genome shotgun (WGS) entry which is preliminary data.</text>
</comment>
<dbReference type="EMBL" id="LXQA010153928">
    <property type="protein sequence ID" value="MCI26546.1"/>
    <property type="molecule type" value="Genomic_DNA"/>
</dbReference>
<evidence type="ECO:0000313" key="2">
    <source>
        <dbReference type="Proteomes" id="UP000265520"/>
    </source>
</evidence>
<dbReference type="AlphaFoldDB" id="A0A392QSP1"/>
<name>A0A392QSP1_9FABA</name>
<dbReference type="Proteomes" id="UP000265520">
    <property type="component" value="Unassembled WGS sequence"/>
</dbReference>
<keyword evidence="2" id="KW-1185">Reference proteome</keyword>
<sequence>MRVFDPMRCFSIKSLYLALNNFVPTCNLGEDTRRILKESWNSMALSKVKIFSWQPFLHCLPARGNIPTRGVLTFDPNSDRNWCMGVLEVEDHLFCD</sequence>
<feature type="non-terminal residue" evidence="1">
    <location>
        <position position="96"/>
    </location>
</feature>